<dbReference type="PANTHER" id="PTHR44490:SF1">
    <property type="entry name" value="EUKARYOTIC TRANSLATION ELONGATION FACTOR 1 EPSILON-1"/>
    <property type="match status" value="1"/>
</dbReference>
<accession>A0A553PMV9</accession>
<organism evidence="1 2">
    <name type="scientific">Danionella cerebrum</name>
    <dbReference type="NCBI Taxonomy" id="2873325"/>
    <lineage>
        <taxon>Eukaryota</taxon>
        <taxon>Metazoa</taxon>
        <taxon>Chordata</taxon>
        <taxon>Craniata</taxon>
        <taxon>Vertebrata</taxon>
        <taxon>Euteleostomi</taxon>
        <taxon>Actinopterygii</taxon>
        <taxon>Neopterygii</taxon>
        <taxon>Teleostei</taxon>
        <taxon>Ostariophysi</taxon>
        <taxon>Cypriniformes</taxon>
        <taxon>Danionidae</taxon>
        <taxon>Danioninae</taxon>
        <taxon>Danionella</taxon>
    </lineage>
</organism>
<dbReference type="OrthoDB" id="19141at2759"/>
<evidence type="ECO:0000313" key="2">
    <source>
        <dbReference type="Proteomes" id="UP000316079"/>
    </source>
</evidence>
<dbReference type="GO" id="GO:0043517">
    <property type="term" value="P:positive regulation of DNA damage response, signal transduction by p53 class mediator"/>
    <property type="evidence" value="ECO:0007669"/>
    <property type="project" value="InterPro"/>
</dbReference>
<dbReference type="Gene3D" id="1.20.1050.10">
    <property type="match status" value="2"/>
</dbReference>
<dbReference type="EMBL" id="SRMA01026665">
    <property type="protein sequence ID" value="TRY79024.1"/>
    <property type="molecule type" value="Genomic_DNA"/>
</dbReference>
<reference evidence="1" key="2">
    <citation type="submission" date="2019-04" db="EMBL/GenBank/DDBJ databases">
        <authorList>
            <person name="Kadobianskyi M."/>
            <person name="Schulze L."/>
            <person name="Schuelke M."/>
            <person name="Judkewitz B."/>
        </authorList>
    </citation>
    <scope>NUCLEOTIDE SEQUENCE</scope>
    <source>
        <strain evidence="1">Bolton</strain>
        <tissue evidence="1">Whole-body</tissue>
    </source>
</reference>
<protein>
    <recommendedName>
        <fullName evidence="3">Eukaryotic translation elongation factor 1 epsilon-1</fullName>
    </recommendedName>
</protein>
<dbReference type="GO" id="GO:0005737">
    <property type="term" value="C:cytoplasm"/>
    <property type="evidence" value="ECO:0007669"/>
    <property type="project" value="TreeGrafter"/>
</dbReference>
<sequence>MQEEYWAMDCSWGSLSLARARAHRKWQLRALRLAVSDMFYSASGVIKMALRELNSLEKFLGLKKPNKFSTQGGKKVPVLQNNSGPALTGLITIASHLVKEANRPELLGENAEQRAVVQQWLEFRVTKLDNCPKEEVKVILKVELALQEKERYLNIARWFDHIQHYPSIRHHLPLVVVLRNRVYPSGHH</sequence>
<dbReference type="InterPro" id="IPR036282">
    <property type="entry name" value="Glutathione-S-Trfase_C_sf"/>
</dbReference>
<dbReference type="AlphaFoldDB" id="A0A553PMV9"/>
<reference evidence="1 2" key="1">
    <citation type="journal article" date="2019" name="Sci. Data">
        <title>Hybrid genome assembly and annotation of Danionella translucida.</title>
        <authorList>
            <person name="Kadobianskyi M."/>
            <person name="Schulze L."/>
            <person name="Schuelke M."/>
            <person name="Judkewitz B."/>
        </authorList>
    </citation>
    <scope>NUCLEOTIDE SEQUENCE [LARGE SCALE GENOMIC DNA]</scope>
    <source>
        <strain evidence="1 2">Bolton</strain>
    </source>
</reference>
<dbReference type="PANTHER" id="PTHR44490">
    <property type="entry name" value="EUKARYOTIC TRANSLATION ELONGATION FACTOR 1 EPSILON-1"/>
    <property type="match status" value="1"/>
</dbReference>
<dbReference type="Proteomes" id="UP000316079">
    <property type="component" value="Unassembled WGS sequence"/>
</dbReference>
<proteinExistence type="predicted"/>
<evidence type="ECO:0000313" key="1">
    <source>
        <dbReference type="EMBL" id="TRY79025.1"/>
    </source>
</evidence>
<dbReference type="EMBL" id="SRMA01026665">
    <property type="protein sequence ID" value="TRY79025.1"/>
    <property type="molecule type" value="Genomic_DNA"/>
</dbReference>
<dbReference type="InterPro" id="IPR042450">
    <property type="entry name" value="EEF1E1"/>
</dbReference>
<dbReference type="STRING" id="623744.A0A553PMV9"/>
<name>A0A553PMV9_9TELE</name>
<dbReference type="Gene3D" id="3.40.30.90">
    <property type="match status" value="1"/>
</dbReference>
<keyword evidence="2" id="KW-1185">Reference proteome</keyword>
<dbReference type="GO" id="GO:0017101">
    <property type="term" value="C:aminoacyl-tRNA synthetase multienzyme complex"/>
    <property type="evidence" value="ECO:0007669"/>
    <property type="project" value="InterPro"/>
</dbReference>
<gene>
    <name evidence="1" type="ORF">DNTS_022229</name>
</gene>
<dbReference type="GO" id="GO:0005634">
    <property type="term" value="C:nucleus"/>
    <property type="evidence" value="ECO:0007669"/>
    <property type="project" value="TreeGrafter"/>
</dbReference>
<dbReference type="SUPFAM" id="SSF47616">
    <property type="entry name" value="GST C-terminal domain-like"/>
    <property type="match status" value="1"/>
</dbReference>
<evidence type="ECO:0008006" key="3">
    <source>
        <dbReference type="Google" id="ProtNLM"/>
    </source>
</evidence>
<comment type="caution">
    <text evidence="1">The sequence shown here is derived from an EMBL/GenBank/DDBJ whole genome shotgun (WGS) entry which is preliminary data.</text>
</comment>